<feature type="transmembrane region" description="Helical" evidence="8">
    <location>
        <begin position="284"/>
        <end position="309"/>
    </location>
</feature>
<keyword evidence="11" id="KW-1185">Reference proteome</keyword>
<dbReference type="RefSeq" id="WP_169172297.1">
    <property type="nucleotide sequence ID" value="NZ_JAAIII010000004.1"/>
</dbReference>
<evidence type="ECO:0000256" key="8">
    <source>
        <dbReference type="SAM" id="Phobius"/>
    </source>
</evidence>
<dbReference type="InterPro" id="IPR008266">
    <property type="entry name" value="Tyr_kinase_AS"/>
</dbReference>
<dbReference type="PROSITE" id="PS00109">
    <property type="entry name" value="PROTEIN_KINASE_TYR"/>
    <property type="match status" value="1"/>
</dbReference>
<dbReference type="GO" id="GO:0005524">
    <property type="term" value="F:ATP binding"/>
    <property type="evidence" value="ECO:0007669"/>
    <property type="project" value="UniProtKB-KW"/>
</dbReference>
<evidence type="ECO:0000256" key="1">
    <source>
        <dbReference type="ARBA" id="ARBA00012513"/>
    </source>
</evidence>
<evidence type="ECO:0000256" key="7">
    <source>
        <dbReference type="SAM" id="MobiDB-lite"/>
    </source>
</evidence>
<feature type="domain" description="Protein kinase" evidence="9">
    <location>
        <begin position="16"/>
        <end position="254"/>
    </location>
</feature>
<evidence type="ECO:0000256" key="5">
    <source>
        <dbReference type="ARBA" id="ARBA00022777"/>
    </source>
</evidence>
<feature type="region of interest" description="Disordered" evidence="7">
    <location>
        <begin position="318"/>
        <end position="363"/>
    </location>
</feature>
<keyword evidence="8" id="KW-0472">Membrane</keyword>
<gene>
    <name evidence="10" type="ORF">G1C95_1442</name>
</gene>
<evidence type="ECO:0000313" key="10">
    <source>
        <dbReference type="EMBL" id="NMM94255.1"/>
    </source>
</evidence>
<evidence type="ECO:0000256" key="6">
    <source>
        <dbReference type="ARBA" id="ARBA00022840"/>
    </source>
</evidence>
<protein>
    <recommendedName>
        <fullName evidence="1">non-specific serine/threonine protein kinase</fullName>
        <ecNumber evidence="1">2.7.11.1</ecNumber>
    </recommendedName>
</protein>
<dbReference type="EMBL" id="JAAIII010000004">
    <property type="protein sequence ID" value="NMM94255.1"/>
    <property type="molecule type" value="Genomic_DNA"/>
</dbReference>
<dbReference type="PROSITE" id="PS50011">
    <property type="entry name" value="PROTEIN_KINASE_DOM"/>
    <property type="match status" value="1"/>
</dbReference>
<evidence type="ECO:0000256" key="3">
    <source>
        <dbReference type="ARBA" id="ARBA00022679"/>
    </source>
</evidence>
<dbReference type="InterPro" id="IPR000719">
    <property type="entry name" value="Prot_kinase_dom"/>
</dbReference>
<keyword evidence="5 10" id="KW-0418">Kinase</keyword>
<organism evidence="10 11">
    <name type="scientific">Bifidobacterium oedipodis</name>
    <dbReference type="NCBI Taxonomy" id="2675322"/>
    <lineage>
        <taxon>Bacteria</taxon>
        <taxon>Bacillati</taxon>
        <taxon>Actinomycetota</taxon>
        <taxon>Actinomycetes</taxon>
        <taxon>Bifidobacteriales</taxon>
        <taxon>Bifidobacteriaceae</taxon>
        <taxon>Bifidobacterium</taxon>
    </lineage>
</organism>
<keyword evidence="8" id="KW-0812">Transmembrane</keyword>
<keyword evidence="8" id="KW-1133">Transmembrane helix</keyword>
<feature type="compositionally biased region" description="Low complexity" evidence="7">
    <location>
        <begin position="344"/>
        <end position="354"/>
    </location>
</feature>
<dbReference type="CDD" id="cd14014">
    <property type="entry name" value="STKc_PknB_like"/>
    <property type="match status" value="1"/>
</dbReference>
<dbReference type="AlphaFoldDB" id="A0A7Y0EPZ9"/>
<dbReference type="PANTHER" id="PTHR43289">
    <property type="entry name" value="MITOGEN-ACTIVATED PROTEIN KINASE KINASE KINASE 20-RELATED"/>
    <property type="match status" value="1"/>
</dbReference>
<keyword evidence="3" id="KW-0808">Transferase</keyword>
<accession>A0A7Y0EPZ9</accession>
<dbReference type="InterPro" id="IPR011009">
    <property type="entry name" value="Kinase-like_dom_sf"/>
</dbReference>
<feature type="compositionally biased region" description="Low complexity" evidence="7">
    <location>
        <begin position="321"/>
        <end position="335"/>
    </location>
</feature>
<proteinExistence type="predicted"/>
<reference evidence="10 11" key="1">
    <citation type="submission" date="2020-02" db="EMBL/GenBank/DDBJ databases">
        <title>Characterization of phylogenetic diversity of novel bifidobacterial species isolated in Czech ZOOs.</title>
        <authorList>
            <person name="Lugli G.A."/>
            <person name="Vera N.B."/>
            <person name="Ventura M."/>
        </authorList>
    </citation>
    <scope>NUCLEOTIDE SEQUENCE [LARGE SCALE GENOMIC DNA]</scope>
    <source>
        <strain evidence="10 11">DSM 109957</strain>
    </source>
</reference>
<evidence type="ECO:0000259" key="9">
    <source>
        <dbReference type="PROSITE" id="PS50011"/>
    </source>
</evidence>
<dbReference type="SMART" id="SM00220">
    <property type="entry name" value="S_TKc"/>
    <property type="match status" value="1"/>
</dbReference>
<keyword evidence="4" id="KW-0547">Nucleotide-binding</keyword>
<dbReference type="Proteomes" id="UP000532194">
    <property type="component" value="Unassembled WGS sequence"/>
</dbReference>
<dbReference type="SUPFAM" id="SSF56112">
    <property type="entry name" value="Protein kinase-like (PK-like)"/>
    <property type="match status" value="1"/>
</dbReference>
<keyword evidence="6" id="KW-0067">ATP-binding</keyword>
<dbReference type="PANTHER" id="PTHR43289:SF6">
    <property type="entry name" value="SERINE_THREONINE-PROTEIN KINASE NEKL-3"/>
    <property type="match status" value="1"/>
</dbReference>
<dbReference type="GO" id="GO:0004674">
    <property type="term" value="F:protein serine/threonine kinase activity"/>
    <property type="evidence" value="ECO:0007669"/>
    <property type="project" value="UniProtKB-KW"/>
</dbReference>
<sequence>MDDKQVMHAMSIDDAYHVEQVLARGSSGVTELVSIAGTGPFVRKKIPTALARRNVWSALAECQSPRLPHVEATYELPDCFVVIYDFVPGKTLEQLVEERGRIDATNAIRIIDQVCEATQALHEHGIVHRDISPRNIIIAPDGAHLIDLGIARMRTEKASRDTTTLGTWGFASPEQYGFAQTDARSDVYSIGRLLGYLLTGAYPGESAYDKLVADESLVPARLRATIERACAFEPSARQQSAEHLRLEMHGQPIPNAAKRSRSRIAFPLFQHNDRRGQRWTFLRGFITVVAVMLSVSIILTVAGVAFSMFAAEHFDDKAAGSNTSTSQSNSTTTPKSDNDKDSSNSDGGSSDNNDQAQSDHTDNPVKLVESGWSVDDSGYVHYAIGLNNTSDTMDVVYPTVTVVGRAKDGTILFTQDDAYPTLAAGKTAHYGGQAGQGTAPDSVEFIVQTPVDYNLVKTQPSPDFTTTRLAVIPDDFGNVTFTGEISVDNNGYSPSNGQGVWVYVTLRGKDGQPIYAQSGSASWPADDGTSPFSVTVWGLPDYASYDISVYPDA</sequence>
<dbReference type="Gene3D" id="1.10.510.10">
    <property type="entry name" value="Transferase(Phosphotransferase) domain 1"/>
    <property type="match status" value="1"/>
</dbReference>
<evidence type="ECO:0000256" key="2">
    <source>
        <dbReference type="ARBA" id="ARBA00022527"/>
    </source>
</evidence>
<dbReference type="EC" id="2.7.11.1" evidence="1"/>
<name>A0A7Y0EPZ9_9BIFI</name>
<keyword evidence="2 10" id="KW-0723">Serine/threonine-protein kinase</keyword>
<comment type="caution">
    <text evidence="10">The sequence shown here is derived from an EMBL/GenBank/DDBJ whole genome shotgun (WGS) entry which is preliminary data.</text>
</comment>
<evidence type="ECO:0000256" key="4">
    <source>
        <dbReference type="ARBA" id="ARBA00022741"/>
    </source>
</evidence>
<dbReference type="Pfam" id="PF00069">
    <property type="entry name" value="Pkinase"/>
    <property type="match status" value="1"/>
</dbReference>
<evidence type="ECO:0000313" key="11">
    <source>
        <dbReference type="Proteomes" id="UP000532194"/>
    </source>
</evidence>